<accession>A0AAV7RWI3</accession>
<evidence type="ECO:0000313" key="3">
    <source>
        <dbReference type="Proteomes" id="UP001066276"/>
    </source>
</evidence>
<evidence type="ECO:0000256" key="1">
    <source>
        <dbReference type="SAM" id="MobiDB-lite"/>
    </source>
</evidence>
<dbReference type="EMBL" id="JANPWB010000009">
    <property type="protein sequence ID" value="KAJ1155987.1"/>
    <property type="molecule type" value="Genomic_DNA"/>
</dbReference>
<gene>
    <name evidence="2" type="ORF">NDU88_008712</name>
</gene>
<feature type="compositionally biased region" description="Polar residues" evidence="1">
    <location>
        <begin position="22"/>
        <end position="33"/>
    </location>
</feature>
<protein>
    <submittedName>
        <fullName evidence="2">Uncharacterized protein</fullName>
    </submittedName>
</protein>
<sequence>MQVKAQLQCRKEKSHELRLTDDAQSPKQGTYPWTRSRRNVGDAERGELKPAYRKQVRRGGAHIAESTISIGMKRGKALE</sequence>
<comment type="caution">
    <text evidence="2">The sequence shown here is derived from an EMBL/GenBank/DDBJ whole genome shotgun (WGS) entry which is preliminary data.</text>
</comment>
<feature type="compositionally biased region" description="Basic and acidic residues" evidence="1">
    <location>
        <begin position="9"/>
        <end position="21"/>
    </location>
</feature>
<dbReference type="Proteomes" id="UP001066276">
    <property type="component" value="Chromosome 5"/>
</dbReference>
<keyword evidence="3" id="KW-1185">Reference proteome</keyword>
<organism evidence="2 3">
    <name type="scientific">Pleurodeles waltl</name>
    <name type="common">Iberian ribbed newt</name>
    <dbReference type="NCBI Taxonomy" id="8319"/>
    <lineage>
        <taxon>Eukaryota</taxon>
        <taxon>Metazoa</taxon>
        <taxon>Chordata</taxon>
        <taxon>Craniata</taxon>
        <taxon>Vertebrata</taxon>
        <taxon>Euteleostomi</taxon>
        <taxon>Amphibia</taxon>
        <taxon>Batrachia</taxon>
        <taxon>Caudata</taxon>
        <taxon>Salamandroidea</taxon>
        <taxon>Salamandridae</taxon>
        <taxon>Pleurodelinae</taxon>
        <taxon>Pleurodeles</taxon>
    </lineage>
</organism>
<dbReference type="AlphaFoldDB" id="A0AAV7RWI3"/>
<name>A0AAV7RWI3_PLEWA</name>
<feature type="region of interest" description="Disordered" evidence="1">
    <location>
        <begin position="1"/>
        <end position="46"/>
    </location>
</feature>
<reference evidence="2" key="1">
    <citation type="journal article" date="2022" name="bioRxiv">
        <title>Sequencing and chromosome-scale assembly of the giantPleurodeles waltlgenome.</title>
        <authorList>
            <person name="Brown T."/>
            <person name="Elewa A."/>
            <person name="Iarovenko S."/>
            <person name="Subramanian E."/>
            <person name="Araus A.J."/>
            <person name="Petzold A."/>
            <person name="Susuki M."/>
            <person name="Suzuki K.-i.T."/>
            <person name="Hayashi T."/>
            <person name="Toyoda A."/>
            <person name="Oliveira C."/>
            <person name="Osipova E."/>
            <person name="Leigh N.D."/>
            <person name="Simon A."/>
            <person name="Yun M.H."/>
        </authorList>
    </citation>
    <scope>NUCLEOTIDE SEQUENCE</scope>
    <source>
        <strain evidence="2">20211129_DDA</strain>
        <tissue evidence="2">Liver</tissue>
    </source>
</reference>
<evidence type="ECO:0000313" key="2">
    <source>
        <dbReference type="EMBL" id="KAJ1155987.1"/>
    </source>
</evidence>
<proteinExistence type="predicted"/>